<protein>
    <submittedName>
        <fullName evidence="2">GNAT family N-acetyltransferase</fullName>
    </submittedName>
</protein>
<organism evidence="2 3">
    <name type="scientific">Actinomadura litoris</name>
    <dbReference type="NCBI Taxonomy" id="2678616"/>
    <lineage>
        <taxon>Bacteria</taxon>
        <taxon>Bacillati</taxon>
        <taxon>Actinomycetota</taxon>
        <taxon>Actinomycetes</taxon>
        <taxon>Streptosporangiales</taxon>
        <taxon>Thermomonosporaceae</taxon>
        <taxon>Actinomadura</taxon>
    </lineage>
</organism>
<dbReference type="RefSeq" id="WP_216651189.1">
    <property type="nucleotide sequence ID" value="NZ_WOFH01000002.1"/>
</dbReference>
<evidence type="ECO:0000259" key="1">
    <source>
        <dbReference type="PROSITE" id="PS51186"/>
    </source>
</evidence>
<dbReference type="InterPro" id="IPR016181">
    <property type="entry name" value="Acyl_CoA_acyltransferase"/>
</dbReference>
<comment type="caution">
    <text evidence="2">The sequence shown here is derived from an EMBL/GenBank/DDBJ whole genome shotgun (WGS) entry which is preliminary data.</text>
</comment>
<sequence>MVGPDGRVIQQPAYFAVHPDYRGRGYGRRLWRASMAWGRARGADVKVLQAARGSAAEALYLAEGLETHGYLCQR</sequence>
<dbReference type="GO" id="GO:0016747">
    <property type="term" value="F:acyltransferase activity, transferring groups other than amino-acyl groups"/>
    <property type="evidence" value="ECO:0007669"/>
    <property type="project" value="InterPro"/>
</dbReference>
<dbReference type="Proteomes" id="UP000432015">
    <property type="component" value="Unassembled WGS sequence"/>
</dbReference>
<dbReference type="EMBL" id="WOFH01000002">
    <property type="protein sequence ID" value="MUN36455.1"/>
    <property type="molecule type" value="Genomic_DNA"/>
</dbReference>
<dbReference type="CDD" id="cd04301">
    <property type="entry name" value="NAT_SF"/>
    <property type="match status" value="1"/>
</dbReference>
<dbReference type="InterPro" id="IPR000182">
    <property type="entry name" value="GNAT_dom"/>
</dbReference>
<evidence type="ECO:0000313" key="3">
    <source>
        <dbReference type="Proteomes" id="UP000432015"/>
    </source>
</evidence>
<keyword evidence="2" id="KW-0808">Transferase</keyword>
<dbReference type="AlphaFoldDB" id="A0A7K1KWU8"/>
<dbReference type="Pfam" id="PF13508">
    <property type="entry name" value="Acetyltransf_7"/>
    <property type="match status" value="1"/>
</dbReference>
<gene>
    <name evidence="2" type="ORF">GNZ18_07560</name>
</gene>
<evidence type="ECO:0000313" key="2">
    <source>
        <dbReference type="EMBL" id="MUN36455.1"/>
    </source>
</evidence>
<dbReference type="Gene3D" id="3.40.630.30">
    <property type="match status" value="1"/>
</dbReference>
<feature type="domain" description="N-acetyltransferase" evidence="1">
    <location>
        <begin position="1"/>
        <end position="74"/>
    </location>
</feature>
<keyword evidence="3" id="KW-1185">Reference proteome</keyword>
<name>A0A7K1KWU8_9ACTN</name>
<reference evidence="2 3" key="1">
    <citation type="submission" date="2019-11" db="EMBL/GenBank/DDBJ databases">
        <authorList>
            <person name="Cao P."/>
        </authorList>
    </citation>
    <scope>NUCLEOTIDE SEQUENCE [LARGE SCALE GENOMIC DNA]</scope>
    <source>
        <strain evidence="2 3">NEAU-AAG5</strain>
    </source>
</reference>
<dbReference type="SUPFAM" id="SSF55729">
    <property type="entry name" value="Acyl-CoA N-acyltransferases (Nat)"/>
    <property type="match status" value="1"/>
</dbReference>
<proteinExistence type="predicted"/>
<dbReference type="PROSITE" id="PS51186">
    <property type="entry name" value="GNAT"/>
    <property type="match status" value="1"/>
</dbReference>
<accession>A0A7K1KWU8</accession>